<dbReference type="PANTHER" id="PTHR10517">
    <property type="entry name" value="FOLATE RECEPTOR"/>
    <property type="match status" value="1"/>
</dbReference>
<dbReference type="OrthoDB" id="5982417at2759"/>
<dbReference type="InterPro" id="IPR004269">
    <property type="entry name" value="Folate_rcpt"/>
</dbReference>
<evidence type="ECO:0000313" key="6">
    <source>
        <dbReference type="EMBL" id="KAJ8018663.1"/>
    </source>
</evidence>
<comment type="similarity">
    <text evidence="1">Belongs to the folate receptor family.</text>
</comment>
<gene>
    <name evidence="6" type="ORF">HOLleu_43239</name>
</gene>
<dbReference type="EMBL" id="JAIZAY010000242">
    <property type="protein sequence ID" value="KAJ8018663.1"/>
    <property type="molecule type" value="Genomic_DNA"/>
</dbReference>
<dbReference type="Proteomes" id="UP001152320">
    <property type="component" value="Unassembled WGS sequence"/>
</dbReference>
<evidence type="ECO:0000259" key="5">
    <source>
        <dbReference type="Pfam" id="PF03024"/>
    </source>
</evidence>
<dbReference type="InterPro" id="IPR018143">
    <property type="entry name" value="Folate_rcpt-like"/>
</dbReference>
<evidence type="ECO:0000256" key="4">
    <source>
        <dbReference type="SAM" id="Phobius"/>
    </source>
</evidence>
<feature type="domain" description="Folate receptor-like" evidence="5">
    <location>
        <begin position="2"/>
        <end position="97"/>
    </location>
</feature>
<protein>
    <recommendedName>
        <fullName evidence="5">Folate receptor-like domain-containing protein</fullName>
    </recommendedName>
</protein>
<organism evidence="6 7">
    <name type="scientific">Holothuria leucospilota</name>
    <name type="common">Black long sea cucumber</name>
    <name type="synonym">Mertensiothuria leucospilota</name>
    <dbReference type="NCBI Taxonomy" id="206669"/>
    <lineage>
        <taxon>Eukaryota</taxon>
        <taxon>Metazoa</taxon>
        <taxon>Echinodermata</taxon>
        <taxon>Eleutherozoa</taxon>
        <taxon>Echinozoa</taxon>
        <taxon>Holothuroidea</taxon>
        <taxon>Aspidochirotacea</taxon>
        <taxon>Aspidochirotida</taxon>
        <taxon>Holothuriidae</taxon>
        <taxon>Holothuria</taxon>
    </lineage>
</organism>
<dbReference type="GO" id="GO:0009897">
    <property type="term" value="C:external side of plasma membrane"/>
    <property type="evidence" value="ECO:0007669"/>
    <property type="project" value="TreeGrafter"/>
</dbReference>
<proteinExistence type="inferred from homology"/>
<sequence length="151" mass="17304">MKNCTWYKEESCCTQIEIDETFKNMKPLQGSTPACQRHVNYLMCYICSPHQYIFYIYQKLTVCEEFCDAILTHCQDAILKGSRIKDLHSNGAQFCKSRNLEVDRKENGNCFYFDETEDNTLGSSGSFISQVGILSLTILCFLIQLSVAGLY</sequence>
<accession>A0A9Q1BAW4</accession>
<keyword evidence="4" id="KW-0812">Transmembrane</keyword>
<evidence type="ECO:0000256" key="2">
    <source>
        <dbReference type="ARBA" id="ARBA00022729"/>
    </source>
</evidence>
<dbReference type="Pfam" id="PF03024">
    <property type="entry name" value="Folate_rec"/>
    <property type="match status" value="1"/>
</dbReference>
<keyword evidence="3" id="KW-1015">Disulfide bond</keyword>
<dbReference type="GO" id="GO:0038023">
    <property type="term" value="F:signaling receptor activity"/>
    <property type="evidence" value="ECO:0007669"/>
    <property type="project" value="TreeGrafter"/>
</dbReference>
<keyword evidence="4" id="KW-1133">Transmembrane helix</keyword>
<evidence type="ECO:0000256" key="3">
    <source>
        <dbReference type="ARBA" id="ARBA00023157"/>
    </source>
</evidence>
<reference evidence="6" key="1">
    <citation type="submission" date="2021-10" db="EMBL/GenBank/DDBJ databases">
        <title>Tropical sea cucumber genome reveals ecological adaptation and Cuvierian tubules defense mechanism.</title>
        <authorList>
            <person name="Chen T."/>
        </authorList>
    </citation>
    <scope>NUCLEOTIDE SEQUENCE</scope>
    <source>
        <strain evidence="6">Nanhai2018</strain>
        <tissue evidence="6">Muscle</tissue>
    </source>
</reference>
<keyword evidence="2" id="KW-0732">Signal</keyword>
<keyword evidence="7" id="KW-1185">Reference proteome</keyword>
<dbReference type="PANTHER" id="PTHR10517:SF28">
    <property type="entry name" value="COILIN"/>
    <property type="match status" value="1"/>
</dbReference>
<keyword evidence="4" id="KW-0472">Membrane</keyword>
<name>A0A9Q1BAW4_HOLLE</name>
<evidence type="ECO:0000256" key="1">
    <source>
        <dbReference type="ARBA" id="ARBA00007932"/>
    </source>
</evidence>
<feature type="transmembrane region" description="Helical" evidence="4">
    <location>
        <begin position="131"/>
        <end position="150"/>
    </location>
</feature>
<evidence type="ECO:0000313" key="7">
    <source>
        <dbReference type="Proteomes" id="UP001152320"/>
    </source>
</evidence>
<comment type="caution">
    <text evidence="6">The sequence shown here is derived from an EMBL/GenBank/DDBJ whole genome shotgun (WGS) entry which is preliminary data.</text>
</comment>
<dbReference type="AlphaFoldDB" id="A0A9Q1BAW4"/>